<proteinExistence type="predicted"/>
<keyword evidence="10" id="KW-1185">Reference proteome</keyword>
<evidence type="ECO:0000256" key="4">
    <source>
        <dbReference type="ARBA" id="ARBA00022777"/>
    </source>
</evidence>
<evidence type="ECO:0000256" key="6">
    <source>
        <dbReference type="SAM" id="MobiDB-lite"/>
    </source>
</evidence>
<dbReference type="Gene3D" id="3.30.565.10">
    <property type="entry name" value="Histidine kinase-like ATPase, C-terminal domain"/>
    <property type="match status" value="1"/>
</dbReference>
<feature type="transmembrane region" description="Helical" evidence="7">
    <location>
        <begin position="175"/>
        <end position="195"/>
    </location>
</feature>
<dbReference type="InterPro" id="IPR050482">
    <property type="entry name" value="Sensor_HK_TwoCompSys"/>
</dbReference>
<evidence type="ECO:0000256" key="3">
    <source>
        <dbReference type="ARBA" id="ARBA00022679"/>
    </source>
</evidence>
<dbReference type="Pfam" id="PF02518">
    <property type="entry name" value="HATPase_c"/>
    <property type="match status" value="1"/>
</dbReference>
<name>A0ABU0HH80_9HYPH</name>
<dbReference type="PANTHER" id="PTHR24421">
    <property type="entry name" value="NITRATE/NITRITE SENSOR PROTEIN NARX-RELATED"/>
    <property type="match status" value="1"/>
</dbReference>
<evidence type="ECO:0000256" key="2">
    <source>
        <dbReference type="ARBA" id="ARBA00022553"/>
    </source>
</evidence>
<dbReference type="EC" id="2.7.13.3" evidence="9"/>
<dbReference type="InterPro" id="IPR011712">
    <property type="entry name" value="Sig_transdc_His_kin_sub3_dim/P"/>
</dbReference>
<dbReference type="PANTHER" id="PTHR24421:SF58">
    <property type="entry name" value="SIGNAL TRANSDUCTION HISTIDINE-PROTEIN KINASE_PHOSPHATASE UHPB"/>
    <property type="match status" value="1"/>
</dbReference>
<dbReference type="InterPro" id="IPR036890">
    <property type="entry name" value="HATPase_C_sf"/>
</dbReference>
<dbReference type="Pfam" id="PF00672">
    <property type="entry name" value="HAMP"/>
    <property type="match status" value="1"/>
</dbReference>
<dbReference type="EMBL" id="JAUSVV010000002">
    <property type="protein sequence ID" value="MDQ0441682.1"/>
    <property type="molecule type" value="Genomic_DNA"/>
</dbReference>
<feature type="region of interest" description="Disordered" evidence="6">
    <location>
        <begin position="1"/>
        <end position="21"/>
    </location>
</feature>
<dbReference type="Pfam" id="PF07730">
    <property type="entry name" value="HisKA_3"/>
    <property type="match status" value="1"/>
</dbReference>
<evidence type="ECO:0000256" key="5">
    <source>
        <dbReference type="ARBA" id="ARBA00023012"/>
    </source>
</evidence>
<evidence type="ECO:0000313" key="10">
    <source>
        <dbReference type="Proteomes" id="UP001236369"/>
    </source>
</evidence>
<dbReference type="SMART" id="SM00304">
    <property type="entry name" value="HAMP"/>
    <property type="match status" value="1"/>
</dbReference>
<gene>
    <name evidence="9" type="ORF">QO016_001165</name>
</gene>
<keyword evidence="5" id="KW-0902">Two-component regulatory system</keyword>
<sequence>MDTRPTFPPPDAAEPKARPAPWSGWSTRARLIAVVLLIDVLAAAVSCGVVVLNARSAVHVETRASLETVDSLVADTIRLSETASPETLLQALDIRFQALRHVRVAVLDAAERRVGAVTPDHRTSRKAPAWFANLIRPPIERHSLPIAVGGRILGSAQITTQPMDEIEEIWGYARALSLTTFAVNAAILVALYLALGRILAPLRRLGEALMQLEHHDYTARLDPPGTPELALIAERFNKVAGALSQTRSANASLNQKLLTAQDDERRRTALELHDDFGPCLFALEANAASIARIAANAKEVDRAKLAARAAEIGTIVGQVQGVNRALLNRLRPHGLGQAPLATCLDLLLRGFGERHPGIAFVGRFDGLARGYGDLVDLTIFRCVQESATNAVRHGRAKRVEAFADEEAGTVRVEIRDDGTGLPAEHRIGLGLSGMRERVEALQGTFALDNAVPGAIVRIAIPVPPDRTRETGDELSIAQSV</sequence>
<dbReference type="CDD" id="cd06225">
    <property type="entry name" value="HAMP"/>
    <property type="match status" value="1"/>
</dbReference>
<dbReference type="GO" id="GO:0004673">
    <property type="term" value="F:protein histidine kinase activity"/>
    <property type="evidence" value="ECO:0007669"/>
    <property type="project" value="UniProtKB-EC"/>
</dbReference>
<comment type="caution">
    <text evidence="9">The sequence shown here is derived from an EMBL/GenBank/DDBJ whole genome shotgun (WGS) entry which is preliminary data.</text>
</comment>
<evidence type="ECO:0000313" key="9">
    <source>
        <dbReference type="EMBL" id="MDQ0441682.1"/>
    </source>
</evidence>
<keyword evidence="7" id="KW-1133">Transmembrane helix</keyword>
<dbReference type="Gene3D" id="6.10.340.10">
    <property type="match status" value="1"/>
</dbReference>
<keyword evidence="2" id="KW-0597">Phosphoprotein</keyword>
<comment type="subcellular location">
    <subcellularLocation>
        <location evidence="1">Membrane</location>
    </subcellularLocation>
</comment>
<feature type="transmembrane region" description="Helical" evidence="7">
    <location>
        <begin position="31"/>
        <end position="54"/>
    </location>
</feature>
<accession>A0ABU0HH80</accession>
<keyword evidence="7" id="KW-0812">Transmembrane</keyword>
<dbReference type="Pfam" id="PF16448">
    <property type="entry name" value="LapD_MoxY_N"/>
    <property type="match status" value="1"/>
</dbReference>
<keyword evidence="4 9" id="KW-0418">Kinase</keyword>
<dbReference type="Proteomes" id="UP001236369">
    <property type="component" value="Unassembled WGS sequence"/>
</dbReference>
<evidence type="ECO:0000259" key="8">
    <source>
        <dbReference type="PROSITE" id="PS50885"/>
    </source>
</evidence>
<feature type="domain" description="HAMP" evidence="8">
    <location>
        <begin position="196"/>
        <end position="248"/>
    </location>
</feature>
<evidence type="ECO:0000256" key="7">
    <source>
        <dbReference type="SAM" id="Phobius"/>
    </source>
</evidence>
<feature type="compositionally biased region" description="Pro residues" evidence="6">
    <location>
        <begin position="1"/>
        <end position="12"/>
    </location>
</feature>
<dbReference type="CDD" id="cd16917">
    <property type="entry name" value="HATPase_UhpB-NarQ-NarX-like"/>
    <property type="match status" value="1"/>
</dbReference>
<dbReference type="InterPro" id="IPR003660">
    <property type="entry name" value="HAMP_dom"/>
</dbReference>
<dbReference type="PROSITE" id="PS50885">
    <property type="entry name" value="HAMP"/>
    <property type="match status" value="1"/>
</dbReference>
<keyword evidence="3 9" id="KW-0808">Transferase</keyword>
<evidence type="ECO:0000256" key="1">
    <source>
        <dbReference type="ARBA" id="ARBA00004370"/>
    </source>
</evidence>
<reference evidence="9 10" key="1">
    <citation type="submission" date="2023-07" db="EMBL/GenBank/DDBJ databases">
        <title>Genomic Encyclopedia of Type Strains, Phase IV (KMG-IV): sequencing the most valuable type-strain genomes for metagenomic binning, comparative biology and taxonomic classification.</title>
        <authorList>
            <person name="Goeker M."/>
        </authorList>
    </citation>
    <scope>NUCLEOTIDE SEQUENCE [LARGE SCALE GENOMIC DNA]</scope>
    <source>
        <strain evidence="9 10">DSM 19562</strain>
    </source>
</reference>
<dbReference type="InterPro" id="IPR032244">
    <property type="entry name" value="LapD_MoxY_N"/>
</dbReference>
<organism evidence="9 10">
    <name type="scientific">Methylobacterium persicinum</name>
    <dbReference type="NCBI Taxonomy" id="374426"/>
    <lineage>
        <taxon>Bacteria</taxon>
        <taxon>Pseudomonadati</taxon>
        <taxon>Pseudomonadota</taxon>
        <taxon>Alphaproteobacteria</taxon>
        <taxon>Hyphomicrobiales</taxon>
        <taxon>Methylobacteriaceae</taxon>
        <taxon>Methylobacterium</taxon>
    </lineage>
</organism>
<dbReference type="SMART" id="SM00387">
    <property type="entry name" value="HATPase_c"/>
    <property type="match status" value="1"/>
</dbReference>
<dbReference type="SUPFAM" id="SSF55874">
    <property type="entry name" value="ATPase domain of HSP90 chaperone/DNA topoisomerase II/histidine kinase"/>
    <property type="match status" value="1"/>
</dbReference>
<keyword evidence="7" id="KW-0472">Membrane</keyword>
<dbReference type="InterPro" id="IPR003594">
    <property type="entry name" value="HATPase_dom"/>
</dbReference>
<protein>
    <submittedName>
        <fullName evidence="9">Two-component system sensor histidine kinase UhpB</fullName>
        <ecNumber evidence="9">2.7.13.3</ecNumber>
    </submittedName>
</protein>